<feature type="domain" description="DUF362" evidence="9">
    <location>
        <begin position="68"/>
        <end position="159"/>
    </location>
</feature>
<evidence type="ECO:0000259" key="9">
    <source>
        <dbReference type="Pfam" id="PF04015"/>
    </source>
</evidence>
<dbReference type="Gene3D" id="3.40.50.620">
    <property type="entry name" value="HUPs"/>
    <property type="match status" value="1"/>
</dbReference>
<keyword evidence="6" id="KW-0648">Protein biosynthesis</keyword>
<dbReference type="SUPFAM" id="SSF52374">
    <property type="entry name" value="Nucleotidylyl transferase"/>
    <property type="match status" value="1"/>
</dbReference>
<dbReference type="AlphaFoldDB" id="X1A0J1"/>
<keyword evidence="7" id="KW-0030">Aminoacyl-tRNA synthetase</keyword>
<feature type="non-terminal residue" evidence="10">
    <location>
        <position position="1"/>
    </location>
</feature>
<keyword evidence="4" id="KW-0547">Nucleotide-binding</keyword>
<proteinExistence type="inferred from homology"/>
<name>X1A0J1_9ZZZZ</name>
<dbReference type="GO" id="GO:0006429">
    <property type="term" value="P:leucyl-tRNA aminoacylation"/>
    <property type="evidence" value="ECO:0007669"/>
    <property type="project" value="InterPro"/>
</dbReference>
<dbReference type="Pfam" id="PF04015">
    <property type="entry name" value="DUF362"/>
    <property type="match status" value="1"/>
</dbReference>
<dbReference type="PANTHER" id="PTHR43740">
    <property type="entry name" value="LEUCYL-TRNA SYNTHETASE"/>
    <property type="match status" value="1"/>
</dbReference>
<comment type="caution">
    <text evidence="10">The sequence shown here is derived from an EMBL/GenBank/DDBJ whole genome shotgun (WGS) entry which is preliminary data.</text>
</comment>
<dbReference type="EC" id="6.1.1.4" evidence="2"/>
<dbReference type="PRINTS" id="PR00985">
    <property type="entry name" value="TRNASYNTHLEU"/>
</dbReference>
<dbReference type="GO" id="GO:0004823">
    <property type="term" value="F:leucine-tRNA ligase activity"/>
    <property type="evidence" value="ECO:0007669"/>
    <property type="project" value="UniProtKB-EC"/>
</dbReference>
<keyword evidence="5" id="KW-0067">ATP-binding</keyword>
<dbReference type="CDD" id="cd00812">
    <property type="entry name" value="LeuRS_core"/>
    <property type="match status" value="1"/>
</dbReference>
<evidence type="ECO:0000256" key="2">
    <source>
        <dbReference type="ARBA" id="ARBA00013164"/>
    </source>
</evidence>
<protein>
    <recommendedName>
        <fullName evidence="2">leucine--tRNA ligase</fullName>
        <ecNumber evidence="2">6.1.1.4</ecNumber>
    </recommendedName>
</protein>
<evidence type="ECO:0000259" key="8">
    <source>
        <dbReference type="Pfam" id="PF00133"/>
    </source>
</evidence>
<dbReference type="EMBL" id="BART01007795">
    <property type="protein sequence ID" value="GAG63657.1"/>
    <property type="molecule type" value="Genomic_DNA"/>
</dbReference>
<keyword evidence="3" id="KW-0436">Ligase</keyword>
<dbReference type="GO" id="GO:0005829">
    <property type="term" value="C:cytosol"/>
    <property type="evidence" value="ECO:0007669"/>
    <property type="project" value="TreeGrafter"/>
</dbReference>
<dbReference type="Pfam" id="PF00133">
    <property type="entry name" value="tRNA-synt_1"/>
    <property type="match status" value="1"/>
</dbReference>
<sequence>GIGAQSKRGKFNVHMGCHPRYGFGASCTFHPENCKGRKGDKNWRELEECCPFGLLHVTEDSIEWEREKCTNCLSCLGSMVRRGIVELSEENFQATNAAIADACLATVKVVGKDKVAFINLAIDVTRGCDCVPFSDVPILPNLGVFASYDPVAIDKACLDRSMEAVGVHGSTAEEMDVLDAGKRKFERCSIMMAGLSEEIQINTGEIIGLGTRQYELVPVAEKERAEDKLYEVTEESTKPKYYALTMFPYTSGDLHIGHWYNYVPPDVRARFKRMQGYNVLHPMGFDAFGLPAENAAIKQSVHPSTWTMQNIDNMRRQLRSIGAIYDWSREVVTCLPDYYKWTQWFFLKLYEAGLAYRGRAPVNWCPRCQTVLANEQVVGGGFCERCGAAVSQRDLEQWFFRITKYADELMEHNGIDWPERIKVMQRNWVGKSVGTEISFALD</sequence>
<dbReference type="PANTHER" id="PTHR43740:SF2">
    <property type="entry name" value="LEUCINE--TRNA LIGASE, MITOCHONDRIAL"/>
    <property type="match status" value="1"/>
</dbReference>
<evidence type="ECO:0000256" key="5">
    <source>
        <dbReference type="ARBA" id="ARBA00022840"/>
    </source>
</evidence>
<evidence type="ECO:0000256" key="4">
    <source>
        <dbReference type="ARBA" id="ARBA00022741"/>
    </source>
</evidence>
<accession>X1A0J1</accession>
<dbReference type="FunFam" id="3.40.50.620:FF:000003">
    <property type="entry name" value="Leucine--tRNA ligase"/>
    <property type="match status" value="1"/>
</dbReference>
<feature type="non-terminal residue" evidence="10">
    <location>
        <position position="442"/>
    </location>
</feature>
<evidence type="ECO:0000313" key="10">
    <source>
        <dbReference type="EMBL" id="GAG63657.1"/>
    </source>
</evidence>
<evidence type="ECO:0000256" key="7">
    <source>
        <dbReference type="ARBA" id="ARBA00023146"/>
    </source>
</evidence>
<evidence type="ECO:0000256" key="6">
    <source>
        <dbReference type="ARBA" id="ARBA00022917"/>
    </source>
</evidence>
<dbReference type="InterPro" id="IPR002302">
    <property type="entry name" value="Leu-tRNA-ligase"/>
</dbReference>
<gene>
    <name evidence="10" type="ORF">S01H4_17668</name>
</gene>
<comment type="similarity">
    <text evidence="1">Belongs to the class-I aminoacyl-tRNA synthetase family.</text>
</comment>
<dbReference type="InterPro" id="IPR007160">
    <property type="entry name" value="DUF362"/>
</dbReference>
<organism evidence="10">
    <name type="scientific">marine sediment metagenome</name>
    <dbReference type="NCBI Taxonomy" id="412755"/>
    <lineage>
        <taxon>unclassified sequences</taxon>
        <taxon>metagenomes</taxon>
        <taxon>ecological metagenomes</taxon>
    </lineage>
</organism>
<dbReference type="InterPro" id="IPR014729">
    <property type="entry name" value="Rossmann-like_a/b/a_fold"/>
</dbReference>
<evidence type="ECO:0000256" key="3">
    <source>
        <dbReference type="ARBA" id="ARBA00022598"/>
    </source>
</evidence>
<evidence type="ECO:0000256" key="1">
    <source>
        <dbReference type="ARBA" id="ARBA00005594"/>
    </source>
</evidence>
<dbReference type="GO" id="GO:0005524">
    <property type="term" value="F:ATP binding"/>
    <property type="evidence" value="ECO:0007669"/>
    <property type="project" value="UniProtKB-KW"/>
</dbReference>
<dbReference type="InterPro" id="IPR002300">
    <property type="entry name" value="aa-tRNA-synth_Ia"/>
</dbReference>
<reference evidence="10" key="1">
    <citation type="journal article" date="2014" name="Front. Microbiol.">
        <title>High frequency of phylogenetically diverse reductive dehalogenase-homologous genes in deep subseafloor sedimentary metagenomes.</title>
        <authorList>
            <person name="Kawai M."/>
            <person name="Futagami T."/>
            <person name="Toyoda A."/>
            <person name="Takaki Y."/>
            <person name="Nishi S."/>
            <person name="Hori S."/>
            <person name="Arai W."/>
            <person name="Tsubouchi T."/>
            <person name="Morono Y."/>
            <person name="Uchiyama I."/>
            <person name="Ito T."/>
            <person name="Fujiyama A."/>
            <person name="Inagaki F."/>
            <person name="Takami H."/>
        </authorList>
    </citation>
    <scope>NUCLEOTIDE SEQUENCE</scope>
    <source>
        <strain evidence="10">Expedition CK06-06</strain>
    </source>
</reference>
<feature type="domain" description="Aminoacyl-tRNA synthetase class Ia" evidence="8">
    <location>
        <begin position="227"/>
        <end position="417"/>
    </location>
</feature>